<name>A0A4W3I6U1_CALMI</name>
<dbReference type="SUPFAM" id="SSF50156">
    <property type="entry name" value="PDZ domain-like"/>
    <property type="match status" value="1"/>
</dbReference>
<reference evidence="2" key="4">
    <citation type="submission" date="2025-08" db="UniProtKB">
        <authorList>
            <consortium name="Ensembl"/>
        </authorList>
    </citation>
    <scope>IDENTIFICATION</scope>
</reference>
<dbReference type="RefSeq" id="XP_007903847.1">
    <property type="nucleotide sequence ID" value="XM_007905656.2"/>
</dbReference>
<reference evidence="3" key="2">
    <citation type="journal article" date="2007" name="PLoS Biol.">
        <title>Survey sequencing and comparative analysis of the elephant shark (Callorhinchus milii) genome.</title>
        <authorList>
            <person name="Venkatesh B."/>
            <person name="Kirkness E.F."/>
            <person name="Loh Y.H."/>
            <person name="Halpern A.L."/>
            <person name="Lee A.P."/>
            <person name="Johnson J."/>
            <person name="Dandona N."/>
            <person name="Viswanathan L.D."/>
            <person name="Tay A."/>
            <person name="Venter J.C."/>
            <person name="Strausberg R.L."/>
            <person name="Brenner S."/>
        </authorList>
    </citation>
    <scope>NUCLEOTIDE SEQUENCE [LARGE SCALE GENOMIC DNA]</scope>
</reference>
<dbReference type="GeneID" id="103186551"/>
<dbReference type="SMART" id="SM00233">
    <property type="entry name" value="PH"/>
    <property type="match status" value="1"/>
</dbReference>
<organism evidence="2 3">
    <name type="scientific">Callorhinchus milii</name>
    <name type="common">Ghost shark</name>
    <dbReference type="NCBI Taxonomy" id="7868"/>
    <lineage>
        <taxon>Eukaryota</taxon>
        <taxon>Metazoa</taxon>
        <taxon>Chordata</taxon>
        <taxon>Craniata</taxon>
        <taxon>Vertebrata</taxon>
        <taxon>Chondrichthyes</taxon>
        <taxon>Holocephali</taxon>
        <taxon>Chimaeriformes</taxon>
        <taxon>Callorhinchidae</taxon>
        <taxon>Callorhinchus</taxon>
    </lineage>
</organism>
<dbReference type="InterPro" id="IPR011993">
    <property type="entry name" value="PH-like_dom_sf"/>
</dbReference>
<dbReference type="InterPro" id="IPR001849">
    <property type="entry name" value="PH_domain"/>
</dbReference>
<feature type="domain" description="PH" evidence="1">
    <location>
        <begin position="16"/>
        <end position="137"/>
    </location>
</feature>
<dbReference type="GeneTree" id="ENSGT00980000201673"/>
<reference evidence="3" key="3">
    <citation type="journal article" date="2014" name="Nature">
        <title>Elephant shark genome provides unique insights into gnathostome evolution.</title>
        <authorList>
            <consortium name="International Elephant Shark Genome Sequencing Consortium"/>
            <person name="Venkatesh B."/>
            <person name="Lee A.P."/>
            <person name="Ravi V."/>
            <person name="Maurya A.K."/>
            <person name="Lian M.M."/>
            <person name="Swann J.B."/>
            <person name="Ohta Y."/>
            <person name="Flajnik M.F."/>
            <person name="Sutoh Y."/>
            <person name="Kasahara M."/>
            <person name="Hoon S."/>
            <person name="Gangu V."/>
            <person name="Roy S.W."/>
            <person name="Irimia M."/>
            <person name="Korzh V."/>
            <person name="Kondrychyn I."/>
            <person name="Lim Z.W."/>
            <person name="Tay B.H."/>
            <person name="Tohari S."/>
            <person name="Kong K.W."/>
            <person name="Ho S."/>
            <person name="Lorente-Galdos B."/>
            <person name="Quilez J."/>
            <person name="Marques-Bonet T."/>
            <person name="Raney B.J."/>
            <person name="Ingham P.W."/>
            <person name="Tay A."/>
            <person name="Hillier L.W."/>
            <person name="Minx P."/>
            <person name="Boehm T."/>
            <person name="Wilson R.K."/>
            <person name="Brenner S."/>
            <person name="Warren W.C."/>
        </authorList>
    </citation>
    <scope>NUCLEOTIDE SEQUENCE [LARGE SCALE GENOMIC DNA]</scope>
</reference>
<protein>
    <recommendedName>
        <fullName evidence="1">PH domain-containing protein</fullName>
    </recommendedName>
</protein>
<accession>A0A4W3I6U1</accession>
<proteinExistence type="predicted"/>
<gene>
    <name evidence="2" type="primary">LOC103186551</name>
</gene>
<dbReference type="Proteomes" id="UP000314986">
    <property type="component" value="Unassembled WGS sequence"/>
</dbReference>
<dbReference type="SUPFAM" id="SSF50729">
    <property type="entry name" value="PH domain-like"/>
    <property type="match status" value="1"/>
</dbReference>
<dbReference type="AlphaFoldDB" id="A0A4W3I6U1"/>
<evidence type="ECO:0000259" key="1">
    <source>
        <dbReference type="PROSITE" id="PS50003"/>
    </source>
</evidence>
<sequence>MQRKERSSSIFYATGANFFEGCLQKSPPINKFTSQTSWKKRYFVLREESDEYILKYYKNRDEKSAKALGEIPIKGIKEMDIGPQHHAKWKTLEKMFKCTRERVIFLKTEGREYFFIGEKDQVKDLQQKILNLKNISPVEDQPNYSGRFHGDIPHLQPEASSTNNSHTIYSTISETLAEVERKRGGETKLSAYSAVDPPETIQCIYDVPKNILEAGKQRPYSDVTFKTSSMTQQFRQTVVEEKPRASSVSAVSSNTSGATYDTPRKIVKSCRSQSYDSGIYMSMASIPEMKAEERPCLTTDLESTNLTSRISSSEDLLNTETLPQQSLAASLKGKTEWDMNLPTHTRQLKALNRDVIEEKKPEKLDRVVSKKEVQFSLSFSEPNGSVCVTHSSDAKCAFCHGDIITAINKLQISTIEEVYMFVQKAVEEEVTISILRQPGATTFHCEECVCEDNARNDQTGH</sequence>
<keyword evidence="3" id="KW-1185">Reference proteome</keyword>
<dbReference type="PROSITE" id="PS50003">
    <property type="entry name" value="PH_DOMAIN"/>
    <property type="match status" value="1"/>
</dbReference>
<dbReference type="InterPro" id="IPR036034">
    <property type="entry name" value="PDZ_sf"/>
</dbReference>
<dbReference type="OrthoDB" id="9900190at2759"/>
<dbReference type="Ensembl" id="ENSCMIT00000024904.1">
    <property type="protein sequence ID" value="ENSCMIP00000024497.1"/>
    <property type="gene ID" value="ENSCMIG00000010860.1"/>
</dbReference>
<reference evidence="3" key="1">
    <citation type="journal article" date="2006" name="Science">
        <title>Ancient noncoding elements conserved in the human genome.</title>
        <authorList>
            <person name="Venkatesh B."/>
            <person name="Kirkness E.F."/>
            <person name="Loh Y.H."/>
            <person name="Halpern A.L."/>
            <person name="Lee A.P."/>
            <person name="Johnson J."/>
            <person name="Dandona N."/>
            <person name="Viswanathan L.D."/>
            <person name="Tay A."/>
            <person name="Venter J.C."/>
            <person name="Strausberg R.L."/>
            <person name="Brenner S."/>
        </authorList>
    </citation>
    <scope>NUCLEOTIDE SEQUENCE [LARGE SCALE GENOMIC DNA]</scope>
</reference>
<dbReference type="InParanoid" id="A0A4W3I6U1"/>
<dbReference type="PANTHER" id="PTHR47014:SF1">
    <property type="entry name" value="PLECKSTRIN HOMOLOGY DOMAIN-CONTAINING FAMILY S MEMBER 1"/>
    <property type="match status" value="1"/>
</dbReference>
<dbReference type="KEGG" id="cmk:103186551"/>
<dbReference type="PANTHER" id="PTHR47014">
    <property type="entry name" value="PLECKSTRIN HOMOLOGY DOMAIN-CONTAINING FAMILY S MEMBER 1"/>
    <property type="match status" value="1"/>
</dbReference>
<dbReference type="Pfam" id="PF00169">
    <property type="entry name" value="PH"/>
    <property type="match status" value="1"/>
</dbReference>
<evidence type="ECO:0000313" key="2">
    <source>
        <dbReference type="Ensembl" id="ENSCMIP00000024497.1"/>
    </source>
</evidence>
<reference evidence="2" key="5">
    <citation type="submission" date="2025-09" db="UniProtKB">
        <authorList>
            <consortium name="Ensembl"/>
        </authorList>
    </citation>
    <scope>IDENTIFICATION</scope>
</reference>
<dbReference type="OMA" id="QPDQVMS"/>
<dbReference type="STRING" id="7868.ENSCMIP00000024497"/>
<evidence type="ECO:0000313" key="3">
    <source>
        <dbReference type="Proteomes" id="UP000314986"/>
    </source>
</evidence>
<dbReference type="Gene3D" id="2.30.29.30">
    <property type="entry name" value="Pleckstrin-homology domain (PH domain)/Phosphotyrosine-binding domain (PTB)"/>
    <property type="match status" value="1"/>
</dbReference>
<dbReference type="InterPro" id="IPR042986">
    <property type="entry name" value="PLEKHS1"/>
</dbReference>